<sequence>MLRTIGSTRIFVLIFALILAYSADLLMSLH</sequence>
<reference evidence="1" key="2">
    <citation type="journal article" date="2015" name="Data Brief">
        <title>Shoot transcriptome of the giant reed, Arundo donax.</title>
        <authorList>
            <person name="Barrero R.A."/>
            <person name="Guerrero F.D."/>
            <person name="Moolhuijzen P."/>
            <person name="Goolsby J.A."/>
            <person name="Tidwell J."/>
            <person name="Bellgard S.E."/>
            <person name="Bellgard M.I."/>
        </authorList>
    </citation>
    <scope>NUCLEOTIDE SEQUENCE</scope>
    <source>
        <tissue evidence="1">Shoot tissue taken approximately 20 cm above the soil surface</tissue>
    </source>
</reference>
<dbReference type="AlphaFoldDB" id="A0A0A9A4C7"/>
<proteinExistence type="predicted"/>
<name>A0A0A9A4C7_ARUDO</name>
<reference evidence="1" key="1">
    <citation type="submission" date="2014-09" db="EMBL/GenBank/DDBJ databases">
        <authorList>
            <person name="Magalhaes I.L.F."/>
            <person name="Oliveira U."/>
            <person name="Santos F.R."/>
            <person name="Vidigal T.H.D.A."/>
            <person name="Brescovit A.D."/>
            <person name="Santos A.J."/>
        </authorList>
    </citation>
    <scope>NUCLEOTIDE SEQUENCE</scope>
    <source>
        <tissue evidence="1">Shoot tissue taken approximately 20 cm above the soil surface</tissue>
    </source>
</reference>
<protein>
    <submittedName>
        <fullName evidence="1">Uncharacterized protein</fullName>
    </submittedName>
</protein>
<accession>A0A0A9A4C7</accession>
<organism evidence="1">
    <name type="scientific">Arundo donax</name>
    <name type="common">Giant reed</name>
    <name type="synonym">Donax arundinaceus</name>
    <dbReference type="NCBI Taxonomy" id="35708"/>
    <lineage>
        <taxon>Eukaryota</taxon>
        <taxon>Viridiplantae</taxon>
        <taxon>Streptophyta</taxon>
        <taxon>Embryophyta</taxon>
        <taxon>Tracheophyta</taxon>
        <taxon>Spermatophyta</taxon>
        <taxon>Magnoliopsida</taxon>
        <taxon>Liliopsida</taxon>
        <taxon>Poales</taxon>
        <taxon>Poaceae</taxon>
        <taxon>PACMAD clade</taxon>
        <taxon>Arundinoideae</taxon>
        <taxon>Arundineae</taxon>
        <taxon>Arundo</taxon>
    </lineage>
</organism>
<evidence type="ECO:0000313" key="1">
    <source>
        <dbReference type="EMBL" id="JAD44788.1"/>
    </source>
</evidence>
<dbReference type="EMBL" id="GBRH01253107">
    <property type="protein sequence ID" value="JAD44788.1"/>
    <property type="molecule type" value="Transcribed_RNA"/>
</dbReference>